<dbReference type="OrthoDB" id="283150at2"/>
<dbReference type="KEGG" id="lrs:PX52LOC_01176"/>
<evidence type="ECO:0008006" key="4">
    <source>
        <dbReference type="Google" id="ProtNLM"/>
    </source>
</evidence>
<dbReference type="RefSeq" id="WP_149109206.1">
    <property type="nucleotide sequence ID" value="NZ_CP042425.1"/>
</dbReference>
<proteinExistence type="predicted"/>
<keyword evidence="1" id="KW-1133">Transmembrane helix</keyword>
<dbReference type="EMBL" id="CP042425">
    <property type="protein sequence ID" value="QEL14304.1"/>
    <property type="molecule type" value="Genomic_DNA"/>
</dbReference>
<feature type="transmembrane region" description="Helical" evidence="1">
    <location>
        <begin position="57"/>
        <end position="79"/>
    </location>
</feature>
<organism evidence="2 3">
    <name type="scientific">Limnoglobus roseus</name>
    <dbReference type="NCBI Taxonomy" id="2598579"/>
    <lineage>
        <taxon>Bacteria</taxon>
        <taxon>Pseudomonadati</taxon>
        <taxon>Planctomycetota</taxon>
        <taxon>Planctomycetia</taxon>
        <taxon>Gemmatales</taxon>
        <taxon>Gemmataceae</taxon>
        <taxon>Limnoglobus</taxon>
    </lineage>
</organism>
<name>A0A5C1AAZ8_9BACT</name>
<gene>
    <name evidence="2" type="ORF">PX52LOC_01176</name>
</gene>
<dbReference type="Pfam" id="PF10067">
    <property type="entry name" value="DUF2306"/>
    <property type="match status" value="1"/>
</dbReference>
<reference evidence="3" key="1">
    <citation type="submission" date="2019-08" db="EMBL/GenBank/DDBJ databases">
        <title>Limnoglobus roseus gen. nov., sp. nov., a novel freshwater planctomycete with a giant genome from the family Gemmataceae.</title>
        <authorList>
            <person name="Kulichevskaya I.S."/>
            <person name="Naumoff D.G."/>
            <person name="Miroshnikov K."/>
            <person name="Ivanova A."/>
            <person name="Philippov D.A."/>
            <person name="Hakobyan A."/>
            <person name="Rijpstra I.C."/>
            <person name="Sinninghe Damste J.S."/>
            <person name="Liesack W."/>
            <person name="Dedysh S.N."/>
        </authorList>
    </citation>
    <scope>NUCLEOTIDE SEQUENCE [LARGE SCALE GENOMIC DNA]</scope>
    <source>
        <strain evidence="3">PX52</strain>
    </source>
</reference>
<feature type="transmembrane region" description="Helical" evidence="1">
    <location>
        <begin position="127"/>
        <end position="146"/>
    </location>
</feature>
<feature type="transmembrane region" description="Helical" evidence="1">
    <location>
        <begin position="16"/>
        <end position="37"/>
    </location>
</feature>
<dbReference type="Proteomes" id="UP000324974">
    <property type="component" value="Chromosome"/>
</dbReference>
<dbReference type="InterPro" id="IPR018750">
    <property type="entry name" value="DUF2306_membrane"/>
</dbReference>
<protein>
    <recommendedName>
        <fullName evidence="4">DUF2306 domain-containing protein</fullName>
    </recommendedName>
</protein>
<keyword evidence="1" id="KW-0472">Membrane</keyword>
<evidence type="ECO:0000256" key="1">
    <source>
        <dbReference type="SAM" id="Phobius"/>
    </source>
</evidence>
<feature type="transmembrane region" description="Helical" evidence="1">
    <location>
        <begin position="99"/>
        <end position="121"/>
    </location>
</feature>
<keyword evidence="3" id="KW-1185">Reference proteome</keyword>
<sequence length="219" mass="24447">MNAPARHRRLLELARWVALALIVKVTASIVSNYPSYFPPDFGSLFLEGREGQFWGTYSFFFYVHILTAPFVLLSGTVLLCERLLRRHRAFHTWLGRVHVFAVLGLLVPSSLVMATQAFGGWPAGSSFALLSVVTGVCAVMGVYHARRRQFAEHRRWMVRLYLLLCSAVVLRLISGTASVIGVDDAEAAYRLAAWASWIGPLAVYEVVEGRMTKCRRGTA</sequence>
<accession>A0A5C1AAZ8</accession>
<dbReference type="AlphaFoldDB" id="A0A5C1AAZ8"/>
<keyword evidence="1" id="KW-0812">Transmembrane</keyword>
<feature type="transmembrane region" description="Helical" evidence="1">
    <location>
        <begin position="158"/>
        <end position="181"/>
    </location>
</feature>
<evidence type="ECO:0000313" key="2">
    <source>
        <dbReference type="EMBL" id="QEL14304.1"/>
    </source>
</evidence>
<evidence type="ECO:0000313" key="3">
    <source>
        <dbReference type="Proteomes" id="UP000324974"/>
    </source>
</evidence>
<feature type="transmembrane region" description="Helical" evidence="1">
    <location>
        <begin position="187"/>
        <end position="207"/>
    </location>
</feature>